<protein>
    <recommendedName>
        <fullName evidence="4">CopG family transcriptional regulator</fullName>
    </recommendedName>
</protein>
<keyword evidence="3" id="KW-1185">Reference proteome</keyword>
<evidence type="ECO:0008006" key="4">
    <source>
        <dbReference type="Google" id="ProtNLM"/>
    </source>
</evidence>
<accession>A0ABV6W048</accession>
<gene>
    <name evidence="2" type="ORF">ACEZDE_22505</name>
</gene>
<evidence type="ECO:0000313" key="3">
    <source>
        <dbReference type="Proteomes" id="UP001592531"/>
    </source>
</evidence>
<evidence type="ECO:0000313" key="2">
    <source>
        <dbReference type="EMBL" id="MFC1419382.1"/>
    </source>
</evidence>
<proteinExistence type="predicted"/>
<feature type="region of interest" description="Disordered" evidence="1">
    <location>
        <begin position="1"/>
        <end position="54"/>
    </location>
</feature>
<dbReference type="EMBL" id="JBHFAB010000017">
    <property type="protein sequence ID" value="MFC1419382.1"/>
    <property type="molecule type" value="Genomic_DNA"/>
</dbReference>
<evidence type="ECO:0000256" key="1">
    <source>
        <dbReference type="SAM" id="MobiDB-lite"/>
    </source>
</evidence>
<dbReference type="Proteomes" id="UP001592531">
    <property type="component" value="Unassembled WGS sequence"/>
</dbReference>
<feature type="compositionally biased region" description="Basic and acidic residues" evidence="1">
    <location>
        <begin position="1"/>
        <end position="12"/>
    </location>
</feature>
<sequence>MTSKQELRDLMSDRSPLARETVTPVSPYAVEPASGLASNTASPEPGKPTSPQVVKYTTRLEPALIKWVKREALEREISDYEIVQQALEEFRDRQASKPTNPQAA</sequence>
<dbReference type="RefSeq" id="WP_380538617.1">
    <property type="nucleotide sequence ID" value="NZ_JBHFAB010000017.1"/>
</dbReference>
<organism evidence="2 3">
    <name type="scientific">Streptacidiphilus cavernicola</name>
    <dbReference type="NCBI Taxonomy" id="3342716"/>
    <lineage>
        <taxon>Bacteria</taxon>
        <taxon>Bacillati</taxon>
        <taxon>Actinomycetota</taxon>
        <taxon>Actinomycetes</taxon>
        <taxon>Kitasatosporales</taxon>
        <taxon>Streptomycetaceae</taxon>
        <taxon>Streptacidiphilus</taxon>
    </lineage>
</organism>
<name>A0ABV6W048_9ACTN</name>
<comment type="caution">
    <text evidence="2">The sequence shown here is derived from an EMBL/GenBank/DDBJ whole genome shotgun (WGS) entry which is preliminary data.</text>
</comment>
<reference evidence="2 3" key="1">
    <citation type="submission" date="2024-09" db="EMBL/GenBank/DDBJ databases">
        <authorList>
            <person name="Lee S.D."/>
        </authorList>
    </citation>
    <scope>NUCLEOTIDE SEQUENCE [LARGE SCALE GENOMIC DNA]</scope>
    <source>
        <strain evidence="2 3">N8-3</strain>
    </source>
</reference>